<reference evidence="2" key="1">
    <citation type="journal article" date="2011" name="PLoS ONE">
        <title>Ralstonia syzygii, the Blood Disease Bacterium and some Asian R. solanacearum strains form a single genomic species despite divergent lifestyles.</title>
        <authorList>
            <person name="Remenant B."/>
            <person name="de Cambiaire J.C."/>
            <person name="Cellier G."/>
            <person name="Jacobs J.M."/>
            <person name="Mangenot S."/>
            <person name="Barbe V."/>
            <person name="Lajus A."/>
            <person name="Vallenet D."/>
            <person name="Medigue C."/>
            <person name="Fegan M."/>
            <person name="Allen C."/>
            <person name="Prior P."/>
        </authorList>
    </citation>
    <scope>NUCLEOTIDE SEQUENCE</scope>
    <source>
        <strain evidence="2">R24</strain>
    </source>
</reference>
<accession>G3A9H5</accession>
<gene>
    <name evidence="2" type="ORF">RALSY_mp10470</name>
</gene>
<protein>
    <submittedName>
        <fullName evidence="2">Uncharacterized protein</fullName>
    </submittedName>
</protein>
<evidence type="ECO:0000313" key="2">
    <source>
        <dbReference type="EMBL" id="CCA87938.1"/>
    </source>
</evidence>
<name>G3A9H5_9RALS</name>
<dbReference type="AlphaFoldDB" id="G3A9H5"/>
<dbReference type="EMBL" id="FR854090">
    <property type="protein sequence ID" value="CCA87938.1"/>
    <property type="molecule type" value="Genomic_DNA"/>
</dbReference>
<reference evidence="2" key="2">
    <citation type="submission" date="2011-04" db="EMBL/GenBank/DDBJ databases">
        <authorList>
            <person name="Genoscope - CEA"/>
        </authorList>
    </citation>
    <scope>NUCLEOTIDE SEQUENCE</scope>
    <source>
        <strain evidence="2">R24</strain>
    </source>
</reference>
<organism evidence="2">
    <name type="scientific">Ralstonia syzygii R24</name>
    <dbReference type="NCBI Taxonomy" id="907261"/>
    <lineage>
        <taxon>Bacteria</taxon>
        <taxon>Pseudomonadati</taxon>
        <taxon>Pseudomonadota</taxon>
        <taxon>Betaproteobacteria</taxon>
        <taxon>Burkholderiales</taxon>
        <taxon>Burkholderiaceae</taxon>
        <taxon>Ralstonia</taxon>
        <taxon>Ralstonia solanacearum species complex</taxon>
    </lineage>
</organism>
<sequence>MSVETRHFRVFWWNWLTQTRLFHESNLPKRFENPSRARSHGPAARRFGFWRR</sequence>
<evidence type="ECO:0000256" key="1">
    <source>
        <dbReference type="SAM" id="MobiDB-lite"/>
    </source>
</evidence>
<proteinExistence type="predicted"/>
<feature type="region of interest" description="Disordered" evidence="1">
    <location>
        <begin position="32"/>
        <end position="52"/>
    </location>
</feature>